<keyword evidence="6" id="KW-0472">Membrane</keyword>
<keyword evidence="9" id="KW-1185">Reference proteome</keyword>
<dbReference type="PROSITE" id="PS50109">
    <property type="entry name" value="HIS_KIN"/>
    <property type="match status" value="1"/>
</dbReference>
<sequence length="612" mass="70980">MKFNFFYIIVIVFFNYSFGQQSEDLEKIDSLKQLVANIKLQDSSSIAETHYAIAEYYRKTTPLTDSAFYYYHKAEKIFKQLKAKYQLALTLYGVAVIQKNEKDFIGSEVTSIEALSLLESLNGTDDVLIRKAFIYNNLGIVFKELEQYDESIKYHEKALKLKEKLKGDNKESIDISKNNLANTYKNAEQFDLAIDYYIQILENKELINQNPGFYALVLDNYAHTLYLSKRHSQLPELYLKALKISDSIKYKGYNSIIINQHLAEYYNDKGNKELARYYAYIAKDISEKYHNDDLLKSLLLLSKIEEGEVAAKHLKSYISLNDSLQKNERSIRNKFARIRFETNQIERENIQIAKERLWLLVISVIIIIASFLLYLVIRQRNKNKELQFIQEQQAANEEIYNLMLSQNEKIEEARALEKKRISEELHDGVLGRLFGTRLSLDSLNMSTSDEAIRTRNQYINELKTIEEDIRKVSHELNTDFVSGSGFIDIIETLVETQATVYNLVYHLEHDGIINWDEVSNKNKIHIYRIIQESLHNIYKHAGATKVDISFKLKNNVIWLTLIDDGVGFDVNKTKSGIGLKNMNSRIKEINGIMDITSRKSIGTTVTMQVPIT</sequence>
<evidence type="ECO:0000313" key="9">
    <source>
        <dbReference type="Proteomes" id="UP001416393"/>
    </source>
</evidence>
<keyword evidence="2" id="KW-0418">Kinase</keyword>
<dbReference type="RefSeq" id="WP_346240847.1">
    <property type="nucleotide sequence ID" value="NZ_JAZHYP010000002.1"/>
</dbReference>
<dbReference type="Pfam" id="PF13424">
    <property type="entry name" value="TPR_12"/>
    <property type="match status" value="1"/>
</dbReference>
<dbReference type="PROSITE" id="PS50005">
    <property type="entry name" value="TPR"/>
    <property type="match status" value="1"/>
</dbReference>
<dbReference type="InterPro" id="IPR050482">
    <property type="entry name" value="Sensor_HK_TwoCompSys"/>
</dbReference>
<dbReference type="PANTHER" id="PTHR24421">
    <property type="entry name" value="NITRATE/NITRITE SENSOR PROTEIN NARX-RELATED"/>
    <property type="match status" value="1"/>
</dbReference>
<dbReference type="Pfam" id="PF02518">
    <property type="entry name" value="HATPase_c"/>
    <property type="match status" value="1"/>
</dbReference>
<reference evidence="8 9" key="1">
    <citation type="submission" date="2024-01" db="EMBL/GenBank/DDBJ databases">
        <title>Mariniflexile litorale sp. nov., isolated from the shallow sediments of the Sea of Japan.</title>
        <authorList>
            <person name="Romanenko L."/>
            <person name="Bystritskaya E."/>
            <person name="Isaeva M."/>
        </authorList>
    </citation>
    <scope>NUCLEOTIDE SEQUENCE [LARGE SCALE GENOMIC DNA]</scope>
    <source>
        <strain evidence="8 9">KCTC 32427</strain>
    </source>
</reference>
<dbReference type="SUPFAM" id="SSF55874">
    <property type="entry name" value="ATPase domain of HSP90 chaperone/DNA topoisomerase II/histidine kinase"/>
    <property type="match status" value="1"/>
</dbReference>
<proteinExistence type="predicted"/>
<keyword evidence="6" id="KW-1133">Transmembrane helix</keyword>
<comment type="caution">
    <text evidence="8">The sequence shown here is derived from an EMBL/GenBank/DDBJ whole genome shotgun (WGS) entry which is preliminary data.</text>
</comment>
<dbReference type="Proteomes" id="UP001416393">
    <property type="component" value="Unassembled WGS sequence"/>
</dbReference>
<dbReference type="SMART" id="SM00387">
    <property type="entry name" value="HATPase_c"/>
    <property type="match status" value="1"/>
</dbReference>
<evidence type="ECO:0000256" key="3">
    <source>
        <dbReference type="ARBA" id="ARBA00023012"/>
    </source>
</evidence>
<evidence type="ECO:0000256" key="6">
    <source>
        <dbReference type="SAM" id="Phobius"/>
    </source>
</evidence>
<evidence type="ECO:0000313" key="8">
    <source>
        <dbReference type="EMBL" id="MEN3323274.1"/>
    </source>
</evidence>
<evidence type="ECO:0000256" key="5">
    <source>
        <dbReference type="SAM" id="Coils"/>
    </source>
</evidence>
<name>A0ABV0A844_9FLAO</name>
<protein>
    <submittedName>
        <fullName evidence="8">Tetratricopeptide repeat protein</fullName>
    </submittedName>
</protein>
<dbReference type="Gene3D" id="3.30.565.10">
    <property type="entry name" value="Histidine kinase-like ATPase, C-terminal domain"/>
    <property type="match status" value="1"/>
</dbReference>
<dbReference type="SMART" id="SM00028">
    <property type="entry name" value="TPR"/>
    <property type="match status" value="2"/>
</dbReference>
<dbReference type="InterPro" id="IPR005467">
    <property type="entry name" value="His_kinase_dom"/>
</dbReference>
<feature type="coiled-coil region" evidence="5">
    <location>
        <begin position="448"/>
        <end position="475"/>
    </location>
</feature>
<dbReference type="InterPro" id="IPR003594">
    <property type="entry name" value="HATPase_dom"/>
</dbReference>
<dbReference type="InterPro" id="IPR011712">
    <property type="entry name" value="Sig_transdc_His_kin_sub3_dim/P"/>
</dbReference>
<dbReference type="InterPro" id="IPR011990">
    <property type="entry name" value="TPR-like_helical_dom_sf"/>
</dbReference>
<keyword evidence="5" id="KW-0175">Coiled coil</keyword>
<evidence type="ECO:0000259" key="7">
    <source>
        <dbReference type="PROSITE" id="PS50109"/>
    </source>
</evidence>
<dbReference type="SUPFAM" id="SSF48452">
    <property type="entry name" value="TPR-like"/>
    <property type="match status" value="1"/>
</dbReference>
<evidence type="ECO:0000256" key="1">
    <source>
        <dbReference type="ARBA" id="ARBA00022679"/>
    </source>
</evidence>
<gene>
    <name evidence="8" type="ORF">VP395_06015</name>
</gene>
<feature type="repeat" description="TPR" evidence="4">
    <location>
        <begin position="132"/>
        <end position="165"/>
    </location>
</feature>
<organism evidence="8 9">
    <name type="scientific">Mariniflexile soesokkakense</name>
    <dbReference type="NCBI Taxonomy" id="1343160"/>
    <lineage>
        <taxon>Bacteria</taxon>
        <taxon>Pseudomonadati</taxon>
        <taxon>Bacteroidota</taxon>
        <taxon>Flavobacteriia</taxon>
        <taxon>Flavobacteriales</taxon>
        <taxon>Flavobacteriaceae</taxon>
        <taxon>Mariniflexile</taxon>
    </lineage>
</organism>
<keyword evidence="3" id="KW-0902">Two-component regulatory system</keyword>
<evidence type="ECO:0000256" key="2">
    <source>
        <dbReference type="ARBA" id="ARBA00022777"/>
    </source>
</evidence>
<dbReference type="Gene3D" id="1.20.5.1930">
    <property type="match status" value="1"/>
</dbReference>
<feature type="domain" description="Histidine kinase" evidence="7">
    <location>
        <begin position="522"/>
        <end position="612"/>
    </location>
</feature>
<dbReference type="InterPro" id="IPR019734">
    <property type="entry name" value="TPR_rpt"/>
</dbReference>
<keyword evidence="4" id="KW-0802">TPR repeat</keyword>
<feature type="transmembrane region" description="Helical" evidence="6">
    <location>
        <begin position="357"/>
        <end position="377"/>
    </location>
</feature>
<dbReference type="Pfam" id="PF07730">
    <property type="entry name" value="HisKA_3"/>
    <property type="match status" value="1"/>
</dbReference>
<keyword evidence="1" id="KW-0808">Transferase</keyword>
<evidence type="ECO:0000256" key="4">
    <source>
        <dbReference type="PROSITE-ProRule" id="PRU00339"/>
    </source>
</evidence>
<dbReference type="EMBL" id="JAZHYP010000002">
    <property type="protein sequence ID" value="MEN3323274.1"/>
    <property type="molecule type" value="Genomic_DNA"/>
</dbReference>
<dbReference type="InterPro" id="IPR036890">
    <property type="entry name" value="HATPase_C_sf"/>
</dbReference>
<dbReference type="Gene3D" id="1.25.40.10">
    <property type="entry name" value="Tetratricopeptide repeat domain"/>
    <property type="match status" value="1"/>
</dbReference>
<dbReference type="PROSITE" id="PS50293">
    <property type="entry name" value="TPR_REGION"/>
    <property type="match status" value="1"/>
</dbReference>
<accession>A0ABV0A844</accession>
<keyword evidence="6" id="KW-0812">Transmembrane</keyword>
<dbReference type="CDD" id="cd16917">
    <property type="entry name" value="HATPase_UhpB-NarQ-NarX-like"/>
    <property type="match status" value="1"/>
</dbReference>